<dbReference type="OrthoDB" id="2934458at2"/>
<dbReference type="Proteomes" id="UP000233440">
    <property type="component" value="Unassembled WGS sequence"/>
</dbReference>
<dbReference type="RefSeq" id="WP_101356772.1">
    <property type="nucleotide sequence ID" value="NZ_PIQO01000044.1"/>
</dbReference>
<evidence type="ECO:0000313" key="2">
    <source>
        <dbReference type="Proteomes" id="UP000233440"/>
    </source>
</evidence>
<sequence>MSPNTLLLLYLAIPYRNYVNGYDADYTCVILSLNNSGATFNLSGYVKVTKDQYTSAARDINQLKSLIL</sequence>
<gene>
    <name evidence="1" type="ORF">CWO92_24340</name>
</gene>
<accession>A0A2N3LD17</accession>
<evidence type="ECO:0000313" key="1">
    <source>
        <dbReference type="EMBL" id="PKR82437.1"/>
    </source>
</evidence>
<proteinExistence type="predicted"/>
<reference evidence="1 2" key="1">
    <citation type="submission" date="2017-11" db="EMBL/GenBank/DDBJ databases">
        <title>Bacillus camelliae sp. nov., isolated from pu'er tea.</title>
        <authorList>
            <person name="Niu L."/>
        </authorList>
    </citation>
    <scope>NUCLEOTIDE SEQUENCE [LARGE SCALE GENOMIC DNA]</scope>
    <source>
        <strain evidence="1 2">7578-1</strain>
    </source>
</reference>
<keyword evidence="2" id="KW-1185">Reference proteome</keyword>
<dbReference type="EMBL" id="PIQO01000044">
    <property type="protein sequence ID" value="PKR82437.1"/>
    <property type="molecule type" value="Genomic_DNA"/>
</dbReference>
<protein>
    <submittedName>
        <fullName evidence="1">Uncharacterized protein</fullName>
    </submittedName>
</protein>
<comment type="caution">
    <text evidence="1">The sequence shown here is derived from an EMBL/GenBank/DDBJ whole genome shotgun (WGS) entry which is preliminary data.</text>
</comment>
<name>A0A2N3LD17_9BACI</name>
<organism evidence="1 2">
    <name type="scientific">Heyndrickxia camelliae</name>
    <dbReference type="NCBI Taxonomy" id="1707093"/>
    <lineage>
        <taxon>Bacteria</taxon>
        <taxon>Bacillati</taxon>
        <taxon>Bacillota</taxon>
        <taxon>Bacilli</taxon>
        <taxon>Bacillales</taxon>
        <taxon>Bacillaceae</taxon>
        <taxon>Heyndrickxia</taxon>
    </lineage>
</organism>
<dbReference type="AlphaFoldDB" id="A0A2N3LD17"/>